<comment type="caution">
    <text evidence="1">The sequence shown here is derived from an EMBL/GenBank/DDBJ whole genome shotgun (WGS) entry which is preliminary data.</text>
</comment>
<dbReference type="EMBL" id="ABEE02000010">
    <property type="protein sequence ID" value="EDP24829.1"/>
    <property type="molecule type" value="Genomic_DNA"/>
</dbReference>
<dbReference type="HOGENOM" id="CLU_2524539_0_0_9"/>
<gene>
    <name evidence="1" type="ORF">PEPMIC_00035</name>
</gene>
<evidence type="ECO:0000313" key="2">
    <source>
        <dbReference type="Proteomes" id="UP000003162"/>
    </source>
</evidence>
<name>A8SI78_9FIRM</name>
<proteinExistence type="predicted"/>
<reference evidence="1 2" key="2">
    <citation type="submission" date="2007-09" db="EMBL/GenBank/DDBJ databases">
        <authorList>
            <person name="Fulton L."/>
            <person name="Clifton S."/>
            <person name="Fulton B."/>
            <person name="Xu J."/>
            <person name="Minx P."/>
            <person name="Pepin K.H."/>
            <person name="Johnson M."/>
            <person name="Thiruvilangam P."/>
            <person name="Bhonagiri V."/>
            <person name="Nash W.E."/>
            <person name="Mardis E.R."/>
            <person name="Wilson R.K."/>
        </authorList>
    </citation>
    <scope>NUCLEOTIDE SEQUENCE [LARGE SCALE GENOMIC DNA]</scope>
    <source>
        <strain evidence="1 2">ATCC 33270</strain>
    </source>
</reference>
<sequence>MALLTPVSDVPYDFASNRPISKQNAVQLQIWTSYDDENLSEFDDILANIMEPAGWYEYWGFGVVKDPTIDLLVTTWRFRKITYK</sequence>
<dbReference type="Proteomes" id="UP000003162">
    <property type="component" value="Unassembled WGS sequence"/>
</dbReference>
<accession>A8SI78</accession>
<protein>
    <submittedName>
        <fullName evidence="1">Uncharacterized protein</fullName>
    </submittedName>
</protein>
<organism evidence="1 2">
    <name type="scientific">Parvimonas micra ATCC 33270</name>
    <dbReference type="NCBI Taxonomy" id="411465"/>
    <lineage>
        <taxon>Bacteria</taxon>
        <taxon>Bacillati</taxon>
        <taxon>Bacillota</taxon>
        <taxon>Tissierellia</taxon>
        <taxon>Tissierellales</taxon>
        <taxon>Peptoniphilaceae</taxon>
        <taxon>Parvimonas</taxon>
    </lineage>
</organism>
<evidence type="ECO:0000313" key="1">
    <source>
        <dbReference type="EMBL" id="EDP24829.1"/>
    </source>
</evidence>
<dbReference type="AlphaFoldDB" id="A8SI78"/>
<reference evidence="1 2" key="1">
    <citation type="submission" date="2007-09" db="EMBL/GenBank/DDBJ databases">
        <title>Draft genome sequence of Peptostreptococcus micros (ATCC 33270).</title>
        <authorList>
            <person name="Sudarsanam P."/>
            <person name="Ley R."/>
            <person name="Guruge J."/>
            <person name="Turnbaugh P.J."/>
            <person name="Mahowald M."/>
            <person name="Liep D."/>
            <person name="Gordon J."/>
        </authorList>
    </citation>
    <scope>NUCLEOTIDE SEQUENCE [LARGE SCALE GENOMIC DNA]</scope>
    <source>
        <strain evidence="1 2">ATCC 33270</strain>
    </source>
</reference>